<accession>A0A8D8PFK3</accession>
<dbReference type="EMBL" id="HBUE01237001">
    <property type="protein sequence ID" value="CAG6547464.1"/>
    <property type="molecule type" value="Transcribed_RNA"/>
</dbReference>
<reference evidence="2" key="1">
    <citation type="submission" date="2021-05" db="EMBL/GenBank/DDBJ databases">
        <authorList>
            <person name="Alioto T."/>
            <person name="Alioto T."/>
            <person name="Gomez Garrido J."/>
        </authorList>
    </citation>
    <scope>NUCLEOTIDE SEQUENCE</scope>
</reference>
<name>A0A8D8PFK3_CULPI</name>
<evidence type="ECO:0000313" key="2">
    <source>
        <dbReference type="EMBL" id="CAG6599665.1"/>
    </source>
</evidence>
<keyword evidence="1" id="KW-1133">Transmembrane helix</keyword>
<feature type="transmembrane region" description="Helical" evidence="1">
    <location>
        <begin position="42"/>
        <end position="62"/>
    </location>
</feature>
<proteinExistence type="predicted"/>
<dbReference type="EMBL" id="HBUE01343935">
    <property type="protein sequence ID" value="CAG6599665.1"/>
    <property type="molecule type" value="Transcribed_RNA"/>
</dbReference>
<sequence>MQKIRLQCPLKFFASSSKCGCLTASIVLFFPCFGRLKRNFESSLICFLCVFFLICFPCFFLLQKQEDILVIQLNRNMLTLLQLDLDQCTIQYCLISFLVAPNCS</sequence>
<evidence type="ECO:0000256" key="1">
    <source>
        <dbReference type="SAM" id="Phobius"/>
    </source>
</evidence>
<feature type="transmembrane region" description="Helical" evidence="1">
    <location>
        <begin position="12"/>
        <end position="30"/>
    </location>
</feature>
<protein>
    <submittedName>
        <fullName evidence="2">(northern house mosquito) hypothetical protein</fullName>
    </submittedName>
</protein>
<dbReference type="AlphaFoldDB" id="A0A8D8PFK3"/>
<keyword evidence="1" id="KW-0812">Transmembrane</keyword>
<keyword evidence="1" id="KW-0472">Membrane</keyword>
<organism evidence="2">
    <name type="scientific">Culex pipiens</name>
    <name type="common">House mosquito</name>
    <dbReference type="NCBI Taxonomy" id="7175"/>
    <lineage>
        <taxon>Eukaryota</taxon>
        <taxon>Metazoa</taxon>
        <taxon>Ecdysozoa</taxon>
        <taxon>Arthropoda</taxon>
        <taxon>Hexapoda</taxon>
        <taxon>Insecta</taxon>
        <taxon>Pterygota</taxon>
        <taxon>Neoptera</taxon>
        <taxon>Endopterygota</taxon>
        <taxon>Diptera</taxon>
        <taxon>Nematocera</taxon>
        <taxon>Culicoidea</taxon>
        <taxon>Culicidae</taxon>
        <taxon>Culicinae</taxon>
        <taxon>Culicini</taxon>
        <taxon>Culex</taxon>
        <taxon>Culex</taxon>
    </lineage>
</organism>